<comment type="caution">
    <text evidence="2">The sequence shown here is derived from an EMBL/GenBank/DDBJ whole genome shotgun (WGS) entry which is preliminary data.</text>
</comment>
<keyword evidence="1" id="KW-1133">Transmembrane helix</keyword>
<dbReference type="RefSeq" id="WP_146820027.1">
    <property type="nucleotide sequence ID" value="NZ_BJYK01000012.1"/>
</dbReference>
<reference evidence="2 3" key="1">
    <citation type="submission" date="2019-07" db="EMBL/GenBank/DDBJ databases">
        <title>Whole genome shotgun sequence of Actinotalea fermentans NBRC 105374.</title>
        <authorList>
            <person name="Hosoyama A."/>
            <person name="Uohara A."/>
            <person name="Ohji S."/>
            <person name="Ichikawa N."/>
        </authorList>
    </citation>
    <scope>NUCLEOTIDE SEQUENCE [LARGE SCALE GENOMIC DNA]</scope>
    <source>
        <strain evidence="2 3">NBRC 105374</strain>
    </source>
</reference>
<sequence length="142" mass="14545">MSHESSTPDPVLDPRGPQPLLSWPLIVGFGSLALLWPLVDVVGLDEALGQPATALLVLGLVGLAWVLGAGLGRVPRPVATLTLAGVVYGVLLLGLSLALDVRPSVDGRIAAVVAIVEIARSAGLGALAGVLARQLQNSRARR</sequence>
<keyword evidence="3" id="KW-1185">Reference proteome</keyword>
<gene>
    <name evidence="2" type="ORF">AFE02nite_31960</name>
</gene>
<feature type="transmembrane region" description="Helical" evidence="1">
    <location>
        <begin position="20"/>
        <end position="39"/>
    </location>
</feature>
<proteinExistence type="predicted"/>
<name>A0A511Z1Y5_9CELL</name>
<feature type="transmembrane region" description="Helical" evidence="1">
    <location>
        <begin position="78"/>
        <end position="97"/>
    </location>
</feature>
<evidence type="ECO:0000313" key="2">
    <source>
        <dbReference type="EMBL" id="GEN81462.1"/>
    </source>
</evidence>
<keyword evidence="1" id="KW-0812">Transmembrane</keyword>
<dbReference type="EMBL" id="BJYK01000012">
    <property type="protein sequence ID" value="GEN81462.1"/>
    <property type="molecule type" value="Genomic_DNA"/>
</dbReference>
<feature type="transmembrane region" description="Helical" evidence="1">
    <location>
        <begin position="51"/>
        <end position="71"/>
    </location>
</feature>
<accession>A0A511Z1Y5</accession>
<keyword evidence="1" id="KW-0472">Membrane</keyword>
<feature type="transmembrane region" description="Helical" evidence="1">
    <location>
        <begin position="109"/>
        <end position="132"/>
    </location>
</feature>
<dbReference type="OrthoDB" id="5150324at2"/>
<dbReference type="AlphaFoldDB" id="A0A511Z1Y5"/>
<evidence type="ECO:0000256" key="1">
    <source>
        <dbReference type="SAM" id="Phobius"/>
    </source>
</evidence>
<dbReference type="Proteomes" id="UP000321484">
    <property type="component" value="Unassembled WGS sequence"/>
</dbReference>
<organism evidence="2 3">
    <name type="scientific">Actinotalea fermentans</name>
    <dbReference type="NCBI Taxonomy" id="43671"/>
    <lineage>
        <taxon>Bacteria</taxon>
        <taxon>Bacillati</taxon>
        <taxon>Actinomycetota</taxon>
        <taxon>Actinomycetes</taxon>
        <taxon>Micrococcales</taxon>
        <taxon>Cellulomonadaceae</taxon>
        <taxon>Actinotalea</taxon>
    </lineage>
</organism>
<protein>
    <submittedName>
        <fullName evidence="2">Uncharacterized protein</fullName>
    </submittedName>
</protein>
<evidence type="ECO:0000313" key="3">
    <source>
        <dbReference type="Proteomes" id="UP000321484"/>
    </source>
</evidence>